<dbReference type="InterPro" id="IPR036915">
    <property type="entry name" value="Cyclin-like_sf"/>
</dbReference>
<keyword evidence="11" id="KW-1185">Reference proteome</keyword>
<evidence type="ECO:0000313" key="11">
    <source>
        <dbReference type="Proteomes" id="UP000199607"/>
    </source>
</evidence>
<dbReference type="InterPro" id="IPR000812">
    <property type="entry name" value="TFIIB"/>
</dbReference>
<dbReference type="STRING" id="553466.SAMN04487950_3314"/>
<dbReference type="SUPFAM" id="SSF47954">
    <property type="entry name" value="Cyclin-like"/>
    <property type="match status" value="2"/>
</dbReference>
<evidence type="ECO:0000256" key="1">
    <source>
        <dbReference type="ARBA" id="ARBA00010857"/>
    </source>
</evidence>
<feature type="binding site" evidence="8">
    <location>
        <position position="27"/>
    </location>
    <ligand>
        <name>Zn(2+)</name>
        <dbReference type="ChEBI" id="CHEBI:29105"/>
    </ligand>
</feature>
<keyword evidence="5 8" id="KW-0862">Zinc</keyword>
<dbReference type="InterPro" id="IPR023484">
    <property type="entry name" value="TFIIB_arc"/>
</dbReference>
<dbReference type="InterPro" id="IPR013137">
    <property type="entry name" value="Znf_TFIIB"/>
</dbReference>
<feature type="binding site" evidence="8">
    <location>
        <position position="43"/>
    </location>
    <ligand>
        <name>Zn(2+)</name>
        <dbReference type="ChEBI" id="CHEBI:29105"/>
    </ligand>
</feature>
<dbReference type="GO" id="GO:0070897">
    <property type="term" value="P:transcription preinitiation complex assembly"/>
    <property type="evidence" value="ECO:0007669"/>
    <property type="project" value="InterPro"/>
</dbReference>
<evidence type="ECO:0000256" key="7">
    <source>
        <dbReference type="ARBA" id="ARBA00023163"/>
    </source>
</evidence>
<proteinExistence type="inferred from homology"/>
<evidence type="ECO:0000256" key="5">
    <source>
        <dbReference type="ARBA" id="ARBA00022833"/>
    </source>
</evidence>
<organism evidence="10 11">
    <name type="scientific">Halogranum rubrum</name>
    <dbReference type="NCBI Taxonomy" id="553466"/>
    <lineage>
        <taxon>Archaea</taxon>
        <taxon>Methanobacteriati</taxon>
        <taxon>Methanobacteriota</taxon>
        <taxon>Stenosarchaea group</taxon>
        <taxon>Halobacteria</taxon>
        <taxon>Halobacteriales</taxon>
        <taxon>Haloferacaceae</taxon>
    </lineage>
</organism>
<dbReference type="Proteomes" id="UP000199607">
    <property type="component" value="Unassembled WGS sequence"/>
</dbReference>
<feature type="binding site" evidence="8">
    <location>
        <position position="24"/>
    </location>
    <ligand>
        <name>Zn(2+)</name>
        <dbReference type="ChEBI" id="CHEBI:29105"/>
    </ligand>
</feature>
<keyword evidence="7 8" id="KW-0804">Transcription</keyword>
<dbReference type="GO" id="GO:0003700">
    <property type="term" value="F:DNA-binding transcription factor activity"/>
    <property type="evidence" value="ECO:0007669"/>
    <property type="project" value="UniProtKB-UniRule"/>
</dbReference>
<keyword evidence="4" id="KW-0863">Zinc-finger</keyword>
<dbReference type="EMBL" id="FOTC01000004">
    <property type="protein sequence ID" value="SFL31789.1"/>
    <property type="molecule type" value="Genomic_DNA"/>
</dbReference>
<feature type="repeat" description="2" evidence="8">
    <location>
        <begin position="226"/>
        <end position="307"/>
    </location>
</feature>
<dbReference type="GO" id="GO:0008270">
    <property type="term" value="F:zinc ion binding"/>
    <property type="evidence" value="ECO:0007669"/>
    <property type="project" value="UniProtKB-UniRule"/>
</dbReference>
<keyword evidence="3 8" id="KW-0677">Repeat</keyword>
<dbReference type="Pfam" id="PF00382">
    <property type="entry name" value="TFIIB"/>
    <property type="match status" value="2"/>
</dbReference>
<dbReference type="Gene3D" id="1.10.472.170">
    <property type="match status" value="1"/>
</dbReference>
<gene>
    <name evidence="8" type="primary">tfb</name>
    <name evidence="10" type="ORF">SAMN04487950_3314</name>
</gene>
<dbReference type="Gene3D" id="1.10.472.10">
    <property type="entry name" value="Cyclin-like"/>
    <property type="match status" value="1"/>
</dbReference>
<protein>
    <recommendedName>
        <fullName evidence="8">Transcription initiation factor IIB</fullName>
        <shortName evidence="8">TFIIB</shortName>
    </recommendedName>
</protein>
<evidence type="ECO:0000256" key="2">
    <source>
        <dbReference type="ARBA" id="ARBA00022723"/>
    </source>
</evidence>
<evidence type="ECO:0000313" key="10">
    <source>
        <dbReference type="EMBL" id="SFL31789.1"/>
    </source>
</evidence>
<dbReference type="PRINTS" id="PR00685">
    <property type="entry name" value="TIFACTORIIB"/>
</dbReference>
<feature type="repeat" description="1" evidence="8">
    <location>
        <begin position="132"/>
        <end position="215"/>
    </location>
</feature>
<dbReference type="AlphaFoldDB" id="A0A1I4GPE5"/>
<evidence type="ECO:0000256" key="8">
    <source>
        <dbReference type="HAMAP-Rule" id="MF_00383"/>
    </source>
</evidence>
<feature type="binding site" evidence="8">
    <location>
        <position position="40"/>
    </location>
    <ligand>
        <name>Zn(2+)</name>
        <dbReference type="ChEBI" id="CHEBI:29105"/>
    </ligand>
</feature>
<evidence type="ECO:0000256" key="6">
    <source>
        <dbReference type="ARBA" id="ARBA00023015"/>
    </source>
</evidence>
<dbReference type="InterPro" id="IPR013150">
    <property type="entry name" value="TFIIB_cyclin"/>
</dbReference>
<reference evidence="11" key="1">
    <citation type="submission" date="2016-10" db="EMBL/GenBank/DDBJ databases">
        <authorList>
            <person name="Varghese N."/>
            <person name="Submissions S."/>
        </authorList>
    </citation>
    <scope>NUCLEOTIDE SEQUENCE [LARGE SCALE GENOMIC DNA]</scope>
    <source>
        <strain evidence="11">CGMCC 1.7738</strain>
    </source>
</reference>
<dbReference type="Pfam" id="PF08271">
    <property type="entry name" value="Zn_Ribbon_TF"/>
    <property type="match status" value="1"/>
</dbReference>
<evidence type="ECO:0000259" key="9">
    <source>
        <dbReference type="SMART" id="SM00385"/>
    </source>
</evidence>
<feature type="domain" description="Cyclin-like" evidence="9">
    <location>
        <begin position="132"/>
        <end position="213"/>
    </location>
</feature>
<dbReference type="RefSeq" id="WP_089870571.1">
    <property type="nucleotide sequence ID" value="NZ_FOTC01000004.1"/>
</dbReference>
<dbReference type="SMART" id="SM00385">
    <property type="entry name" value="CYCLIN"/>
    <property type="match status" value="2"/>
</dbReference>
<keyword evidence="10" id="KW-0648">Protein biosynthesis</keyword>
<evidence type="ECO:0000256" key="3">
    <source>
        <dbReference type="ARBA" id="ARBA00022737"/>
    </source>
</evidence>
<feature type="domain" description="Cyclin-like" evidence="9">
    <location>
        <begin position="226"/>
        <end position="307"/>
    </location>
</feature>
<accession>A0A1I4GPE5</accession>
<dbReference type="GO" id="GO:0017025">
    <property type="term" value="F:TBP-class protein binding"/>
    <property type="evidence" value="ECO:0007669"/>
    <property type="project" value="InterPro"/>
</dbReference>
<sequence length="318" mass="34470">MATRDIYETAFDEDVQCESSSNNCPECSGHVATNAVETVCEDCGLVIADQEIDHGPEWRSFEDDDSNRERTGAPLTAARHDRGLSTTIGRSTDGKGRTLSGSKRCQLARMRREHSRGRFQSKAERNLAHGLGEVRRVTSALGLADSVREQACQLFRSAQREDLLLGRSIEAIAAASVYGVCRCHGRPVARDDFVDVARVDHSGVTNAYKTLNRELGLPTQPVAPQSLLPKLASELGIEKRVRRQARALAERAHQTSITNGYQPSGVAAACLYLASREHGESLTQTQVAAAAGTTPTTLRARHAELTELIDGAIRVAPA</sequence>
<dbReference type="GO" id="GO:0003743">
    <property type="term" value="F:translation initiation factor activity"/>
    <property type="evidence" value="ECO:0007669"/>
    <property type="project" value="UniProtKB-KW"/>
</dbReference>
<dbReference type="HAMAP" id="MF_00383">
    <property type="entry name" value="TF2B_arch"/>
    <property type="match status" value="1"/>
</dbReference>
<comment type="function">
    <text evidence="8">Stabilizes TBP binding to an archaeal box-A promoter. Also responsible for recruiting RNA polymerase II to the pre-initiation complex (DNA-TBP-TFIIB).</text>
</comment>
<comment type="similarity">
    <text evidence="1 8">Belongs to the TFIIB family.</text>
</comment>
<dbReference type="InterPro" id="IPR013763">
    <property type="entry name" value="Cyclin-like_dom"/>
</dbReference>
<dbReference type="PANTHER" id="PTHR11618">
    <property type="entry name" value="TRANSCRIPTION INITIATION FACTOR IIB-RELATED"/>
    <property type="match status" value="1"/>
</dbReference>
<dbReference type="PANTHER" id="PTHR11618:SF13">
    <property type="entry name" value="TRANSCRIPTION INITIATION FACTOR IIB"/>
    <property type="match status" value="1"/>
</dbReference>
<dbReference type="SUPFAM" id="SSF57783">
    <property type="entry name" value="Zinc beta-ribbon"/>
    <property type="match status" value="1"/>
</dbReference>
<dbReference type="GO" id="GO:0097550">
    <property type="term" value="C:transcription preinitiation complex"/>
    <property type="evidence" value="ECO:0007669"/>
    <property type="project" value="TreeGrafter"/>
</dbReference>
<keyword evidence="6 8" id="KW-0805">Transcription regulation</keyword>
<name>A0A1I4GPE5_9EURY</name>
<evidence type="ECO:0000256" key="4">
    <source>
        <dbReference type="ARBA" id="ARBA00022771"/>
    </source>
</evidence>
<keyword evidence="10" id="KW-0396">Initiation factor</keyword>
<keyword evidence="2 8" id="KW-0479">Metal-binding</keyword>